<dbReference type="EMBL" id="UINC01001487">
    <property type="protein sequence ID" value="SUZ82028.1"/>
    <property type="molecule type" value="Genomic_DNA"/>
</dbReference>
<gene>
    <name evidence="2" type="ORF">METZ01_LOCUS34882</name>
</gene>
<evidence type="ECO:0000256" key="1">
    <source>
        <dbReference type="SAM" id="Phobius"/>
    </source>
</evidence>
<evidence type="ECO:0000313" key="2">
    <source>
        <dbReference type="EMBL" id="SUZ82028.1"/>
    </source>
</evidence>
<name>A0A381QTL3_9ZZZZ</name>
<keyword evidence="1" id="KW-0472">Membrane</keyword>
<keyword evidence="1" id="KW-1133">Transmembrane helix</keyword>
<dbReference type="GO" id="GO:0015833">
    <property type="term" value="P:peptide transport"/>
    <property type="evidence" value="ECO:0007669"/>
    <property type="project" value="InterPro"/>
</dbReference>
<organism evidence="2">
    <name type="scientific">marine metagenome</name>
    <dbReference type="NCBI Taxonomy" id="408172"/>
    <lineage>
        <taxon>unclassified sequences</taxon>
        <taxon>metagenomes</taxon>
        <taxon>ecological metagenomes</taxon>
    </lineage>
</organism>
<dbReference type="AlphaFoldDB" id="A0A381QTL3"/>
<dbReference type="GO" id="GO:0016020">
    <property type="term" value="C:membrane"/>
    <property type="evidence" value="ECO:0007669"/>
    <property type="project" value="InterPro"/>
</dbReference>
<dbReference type="GO" id="GO:1904680">
    <property type="term" value="F:peptide transmembrane transporter activity"/>
    <property type="evidence" value="ECO:0007669"/>
    <property type="project" value="InterPro"/>
</dbReference>
<protein>
    <submittedName>
        <fullName evidence="2">Uncharacterized protein</fullName>
    </submittedName>
</protein>
<dbReference type="Pfam" id="PF05992">
    <property type="entry name" value="SbmA_BacA"/>
    <property type="match status" value="1"/>
</dbReference>
<keyword evidence="1" id="KW-0812">Transmembrane</keyword>
<feature type="transmembrane region" description="Helical" evidence="1">
    <location>
        <begin position="12"/>
        <end position="31"/>
    </location>
</feature>
<sequence>MKYVLSRFEGSPSFAVIAFPYIALAIFTGWFTRIYWLRWRETITINYIPRWQRVDEEEVMNHHLDCPVMMIMKNL</sequence>
<proteinExistence type="predicted"/>
<reference evidence="2" key="1">
    <citation type="submission" date="2018-05" db="EMBL/GenBank/DDBJ databases">
        <authorList>
            <person name="Lanie J.A."/>
            <person name="Ng W.-L."/>
            <person name="Kazmierczak K.M."/>
            <person name="Andrzejewski T.M."/>
            <person name="Davidsen T.M."/>
            <person name="Wayne K.J."/>
            <person name="Tettelin H."/>
            <person name="Glass J.I."/>
            <person name="Rusch D."/>
            <person name="Podicherti R."/>
            <person name="Tsui H.-C.T."/>
            <person name="Winkler M.E."/>
        </authorList>
    </citation>
    <scope>NUCLEOTIDE SEQUENCE</scope>
</reference>
<dbReference type="InterPro" id="IPR009248">
    <property type="entry name" value="SbmA_BacA"/>
</dbReference>
<accession>A0A381QTL3</accession>